<evidence type="ECO:0000256" key="2">
    <source>
        <dbReference type="SAM" id="MobiDB-lite"/>
    </source>
</evidence>
<organism evidence="3 4">
    <name type="scientific">Coprinopsis marcescibilis</name>
    <name type="common">Agaric fungus</name>
    <name type="synonym">Psathyrella marcescibilis</name>
    <dbReference type="NCBI Taxonomy" id="230819"/>
    <lineage>
        <taxon>Eukaryota</taxon>
        <taxon>Fungi</taxon>
        <taxon>Dikarya</taxon>
        <taxon>Basidiomycota</taxon>
        <taxon>Agaricomycotina</taxon>
        <taxon>Agaricomycetes</taxon>
        <taxon>Agaricomycetidae</taxon>
        <taxon>Agaricales</taxon>
        <taxon>Agaricineae</taxon>
        <taxon>Psathyrellaceae</taxon>
        <taxon>Coprinopsis</taxon>
    </lineage>
</organism>
<evidence type="ECO:0000313" key="4">
    <source>
        <dbReference type="Proteomes" id="UP000307440"/>
    </source>
</evidence>
<proteinExistence type="predicted"/>
<feature type="coiled-coil region" evidence="1">
    <location>
        <begin position="93"/>
        <end position="166"/>
    </location>
</feature>
<keyword evidence="1" id="KW-0175">Coiled coil</keyword>
<dbReference type="Proteomes" id="UP000307440">
    <property type="component" value="Unassembled WGS sequence"/>
</dbReference>
<dbReference type="EMBL" id="ML210778">
    <property type="protein sequence ID" value="TFK16488.1"/>
    <property type="molecule type" value="Genomic_DNA"/>
</dbReference>
<dbReference type="AlphaFoldDB" id="A0A5C3K993"/>
<evidence type="ECO:0000256" key="1">
    <source>
        <dbReference type="SAM" id="Coils"/>
    </source>
</evidence>
<name>A0A5C3K993_COPMA</name>
<protein>
    <submittedName>
        <fullName evidence="3">Uncharacterized protein</fullName>
    </submittedName>
</protein>
<sequence length="228" mass="26769">MPTLELSPIKPNNTVHLKMKKTYRKEEVEKTLLEKDTEIKYLKGTMMQQQAVLVLQNLYTRKVRQQLHTKEEKGKKKANQKLTHDGLGKVLTMPELIEEAEALEKAQEDAAQEKEDRRQGRLEHATRMTEWKVQMEERDTENERRRNLLKEAVQEWEEARVAAKRAKQVLKQWEKKNPKPLQKWPQFTRLPAIPKPKATSNQVVDDDGEHIDVENVVDSDEDVKDDDD</sequence>
<reference evidence="3 4" key="1">
    <citation type="journal article" date="2019" name="Nat. Ecol. Evol.">
        <title>Megaphylogeny resolves global patterns of mushroom evolution.</title>
        <authorList>
            <person name="Varga T."/>
            <person name="Krizsan K."/>
            <person name="Foldi C."/>
            <person name="Dima B."/>
            <person name="Sanchez-Garcia M."/>
            <person name="Sanchez-Ramirez S."/>
            <person name="Szollosi G.J."/>
            <person name="Szarkandi J.G."/>
            <person name="Papp V."/>
            <person name="Albert L."/>
            <person name="Andreopoulos W."/>
            <person name="Angelini C."/>
            <person name="Antonin V."/>
            <person name="Barry K.W."/>
            <person name="Bougher N.L."/>
            <person name="Buchanan P."/>
            <person name="Buyck B."/>
            <person name="Bense V."/>
            <person name="Catcheside P."/>
            <person name="Chovatia M."/>
            <person name="Cooper J."/>
            <person name="Damon W."/>
            <person name="Desjardin D."/>
            <person name="Finy P."/>
            <person name="Geml J."/>
            <person name="Haridas S."/>
            <person name="Hughes K."/>
            <person name="Justo A."/>
            <person name="Karasinski D."/>
            <person name="Kautmanova I."/>
            <person name="Kiss B."/>
            <person name="Kocsube S."/>
            <person name="Kotiranta H."/>
            <person name="LaButti K.M."/>
            <person name="Lechner B.E."/>
            <person name="Liimatainen K."/>
            <person name="Lipzen A."/>
            <person name="Lukacs Z."/>
            <person name="Mihaltcheva S."/>
            <person name="Morgado L.N."/>
            <person name="Niskanen T."/>
            <person name="Noordeloos M.E."/>
            <person name="Ohm R.A."/>
            <person name="Ortiz-Santana B."/>
            <person name="Ovrebo C."/>
            <person name="Racz N."/>
            <person name="Riley R."/>
            <person name="Savchenko A."/>
            <person name="Shiryaev A."/>
            <person name="Soop K."/>
            <person name="Spirin V."/>
            <person name="Szebenyi C."/>
            <person name="Tomsovsky M."/>
            <person name="Tulloss R.E."/>
            <person name="Uehling J."/>
            <person name="Grigoriev I.V."/>
            <person name="Vagvolgyi C."/>
            <person name="Papp T."/>
            <person name="Martin F.M."/>
            <person name="Miettinen O."/>
            <person name="Hibbett D.S."/>
            <person name="Nagy L.G."/>
        </authorList>
    </citation>
    <scope>NUCLEOTIDE SEQUENCE [LARGE SCALE GENOMIC DNA]</scope>
    <source>
        <strain evidence="3 4">CBS 121175</strain>
    </source>
</reference>
<accession>A0A5C3K993</accession>
<evidence type="ECO:0000313" key="3">
    <source>
        <dbReference type="EMBL" id="TFK16488.1"/>
    </source>
</evidence>
<feature type="compositionally biased region" description="Acidic residues" evidence="2">
    <location>
        <begin position="204"/>
        <end position="228"/>
    </location>
</feature>
<dbReference type="OrthoDB" id="3269232at2759"/>
<gene>
    <name evidence="3" type="ORF">FA15DRAFT_711761</name>
</gene>
<feature type="region of interest" description="Disordered" evidence="2">
    <location>
        <begin position="173"/>
        <end position="228"/>
    </location>
</feature>
<keyword evidence="4" id="KW-1185">Reference proteome</keyword>